<dbReference type="Gene3D" id="3.10.620.30">
    <property type="match status" value="1"/>
</dbReference>
<feature type="domain" description="Transglutaminase-like" evidence="2">
    <location>
        <begin position="364"/>
        <end position="436"/>
    </location>
</feature>
<protein>
    <recommendedName>
        <fullName evidence="2">Transglutaminase-like domain-containing protein</fullName>
    </recommendedName>
</protein>
<gene>
    <name evidence="3" type="ORF">COT51_00770</name>
</gene>
<reference evidence="4" key="1">
    <citation type="submission" date="2017-09" db="EMBL/GenBank/DDBJ databases">
        <title>Depth-based differentiation of microbial function through sediment-hosted aquifers and enrichment of novel symbionts in the deep terrestrial subsurface.</title>
        <authorList>
            <person name="Probst A.J."/>
            <person name="Ladd B."/>
            <person name="Jarett J.K."/>
            <person name="Geller-Mcgrath D.E."/>
            <person name="Sieber C.M.K."/>
            <person name="Emerson J.B."/>
            <person name="Anantharaman K."/>
            <person name="Thomas B.C."/>
            <person name="Malmstrom R."/>
            <person name="Stieglmeier M."/>
            <person name="Klingl A."/>
            <person name="Woyke T."/>
            <person name="Ryan C.M."/>
            <person name="Banfield J.F."/>
        </authorList>
    </citation>
    <scope>NUCLEOTIDE SEQUENCE [LARGE SCALE GENOMIC DNA]</scope>
</reference>
<comment type="caution">
    <text evidence="3">The sequence shown here is derived from an EMBL/GenBank/DDBJ whole genome shotgun (WGS) entry which is preliminary data.</text>
</comment>
<name>A0A2H0XA60_UNCKA</name>
<dbReference type="EMBL" id="PEYV01000014">
    <property type="protein sequence ID" value="PIS21813.1"/>
    <property type="molecule type" value="Genomic_DNA"/>
</dbReference>
<keyword evidence="1" id="KW-1133">Transmembrane helix</keyword>
<dbReference type="InterPro" id="IPR038765">
    <property type="entry name" value="Papain-like_cys_pep_sf"/>
</dbReference>
<evidence type="ECO:0000256" key="1">
    <source>
        <dbReference type="SAM" id="Phobius"/>
    </source>
</evidence>
<dbReference type="SUPFAM" id="SSF54001">
    <property type="entry name" value="Cysteine proteinases"/>
    <property type="match status" value="1"/>
</dbReference>
<dbReference type="Pfam" id="PF01841">
    <property type="entry name" value="Transglut_core"/>
    <property type="match status" value="1"/>
</dbReference>
<dbReference type="AlphaFoldDB" id="A0A2H0XA60"/>
<dbReference type="PANTHER" id="PTHR33490">
    <property type="entry name" value="BLR5614 PROTEIN-RELATED"/>
    <property type="match status" value="1"/>
</dbReference>
<feature type="transmembrane region" description="Helical" evidence="1">
    <location>
        <begin position="574"/>
        <end position="597"/>
    </location>
</feature>
<keyword evidence="1" id="KW-0472">Membrane</keyword>
<dbReference type="InterPro" id="IPR002931">
    <property type="entry name" value="Transglutaminase-like"/>
</dbReference>
<dbReference type="SMART" id="SM00460">
    <property type="entry name" value="TGc"/>
    <property type="match status" value="1"/>
</dbReference>
<accession>A0A2H0XA60</accession>
<evidence type="ECO:0000313" key="4">
    <source>
        <dbReference type="Proteomes" id="UP000231098"/>
    </source>
</evidence>
<proteinExistence type="predicted"/>
<evidence type="ECO:0000259" key="2">
    <source>
        <dbReference type="SMART" id="SM00460"/>
    </source>
</evidence>
<keyword evidence="1" id="KW-0812">Transmembrane</keyword>
<organism evidence="3 4">
    <name type="scientific">candidate division WWE3 bacterium CG08_land_8_20_14_0_20_41_15</name>
    <dbReference type="NCBI Taxonomy" id="1975086"/>
    <lineage>
        <taxon>Bacteria</taxon>
        <taxon>Katanobacteria</taxon>
    </lineage>
</organism>
<evidence type="ECO:0000313" key="3">
    <source>
        <dbReference type="EMBL" id="PIS21813.1"/>
    </source>
</evidence>
<dbReference type="Proteomes" id="UP000231098">
    <property type="component" value="Unassembled WGS sequence"/>
</dbReference>
<sequence length="620" mass="70116">MGKLLIKIITIVTIILFILPQKVLAEEPKFSTRLDITYEVSEEGETTVKSEGKITNLTSNFLVSKYFLTVSNLDIYDVYAKDGQGDLKTETVRDGENAKIELVFNEKVVGKNKSLEFYLEYKTLITAKKNGLVWDITIPRMDTSNETLNYATTLIIPESVGPMMFSSPKPVSSNISEGKIVYFFGENTLDSGLSAAFGKYQLMNFDLNYNLNNTSPFPKKQEVAIPSDIRSRQEILIKSIFPKPVNVTIDLDGNYITEFLLKPFEKKEVKVTGQAKIYNREVNTALSGKISKIPKNFSYLTKENLYWEVTDPEIQKIATDITRAEKTVAEKALAIYTYVANELKYGSERLAKNDFERYGAKNALSNKSAAMCMEYSDLFITLSRAAGIPAREIDGFALTQSKSLMPTNENEKLDILHSWAEFYDPNLGWVQIDPTWASTSGLDFFTKLDTNHLAFVRRGASPDEPLIPGSHIEGDTHQKVFVSFSDTEVEKEQTYLILKDSRFLNRKNLKIINPNSSTYFSLKINNKLVGDLPPFSSLSINKNGFQEFQVKYEDFEGRVKTEKATAIIQEKGDYLVPGIIFLIVFGASFLFLTLLIAKARAKSLRKQFDRPSLHLPDQDR</sequence>